<dbReference type="EMBL" id="OZ035842">
    <property type="protein sequence ID" value="CAL1594417.1"/>
    <property type="molecule type" value="Genomic_DNA"/>
</dbReference>
<evidence type="ECO:0000313" key="3">
    <source>
        <dbReference type="Proteomes" id="UP001497482"/>
    </source>
</evidence>
<dbReference type="Proteomes" id="UP001497482">
    <property type="component" value="Chromosome 20"/>
</dbReference>
<feature type="compositionally biased region" description="Basic and acidic residues" evidence="1">
    <location>
        <begin position="59"/>
        <end position="70"/>
    </location>
</feature>
<reference evidence="2 3" key="1">
    <citation type="submission" date="2024-04" db="EMBL/GenBank/DDBJ databases">
        <authorList>
            <person name="Waldvogel A.-M."/>
            <person name="Schoenle A."/>
        </authorList>
    </citation>
    <scope>NUCLEOTIDE SEQUENCE [LARGE SCALE GENOMIC DNA]</scope>
</reference>
<feature type="region of interest" description="Disordered" evidence="1">
    <location>
        <begin position="178"/>
        <end position="198"/>
    </location>
</feature>
<accession>A0AAV2L517</accession>
<dbReference type="AlphaFoldDB" id="A0AAV2L517"/>
<protein>
    <submittedName>
        <fullName evidence="2">Uncharacterized protein</fullName>
    </submittedName>
</protein>
<evidence type="ECO:0000313" key="2">
    <source>
        <dbReference type="EMBL" id="CAL1594417.1"/>
    </source>
</evidence>
<evidence type="ECO:0000256" key="1">
    <source>
        <dbReference type="SAM" id="MobiDB-lite"/>
    </source>
</evidence>
<gene>
    <name evidence="2" type="ORF">KC01_LOCUS23386</name>
</gene>
<proteinExistence type="predicted"/>
<name>A0AAV2L517_KNICA</name>
<keyword evidence="3" id="KW-1185">Reference proteome</keyword>
<feature type="region of interest" description="Disordered" evidence="1">
    <location>
        <begin position="15"/>
        <end position="93"/>
    </location>
</feature>
<sequence>MDTFLHPSTITNIKLRSSPWTPHGIPSPSESLSVDSLRGLLSRSPSPPPAPHCTVSDSLRPDSHTPEELRGLPPWTPSPPPAPRRRLPQGNGSYIPRLMANRDVKLLANGQKVFTPKKQVDELKEEFQWILRRSSHRTVTCRRALHHMLDQVLEHLMQTVRRMQSSRHHQSIAPAPIRPTVFVPRPPTTPAPKSRRRIRTTPVHRGVPLTSTIQVHGTPPKF</sequence>
<organism evidence="2 3">
    <name type="scientific">Knipowitschia caucasica</name>
    <name type="common">Caucasian dwarf goby</name>
    <name type="synonym">Pomatoschistus caucasicus</name>
    <dbReference type="NCBI Taxonomy" id="637954"/>
    <lineage>
        <taxon>Eukaryota</taxon>
        <taxon>Metazoa</taxon>
        <taxon>Chordata</taxon>
        <taxon>Craniata</taxon>
        <taxon>Vertebrata</taxon>
        <taxon>Euteleostomi</taxon>
        <taxon>Actinopterygii</taxon>
        <taxon>Neopterygii</taxon>
        <taxon>Teleostei</taxon>
        <taxon>Neoteleostei</taxon>
        <taxon>Acanthomorphata</taxon>
        <taxon>Gobiaria</taxon>
        <taxon>Gobiiformes</taxon>
        <taxon>Gobioidei</taxon>
        <taxon>Gobiidae</taxon>
        <taxon>Gobiinae</taxon>
        <taxon>Knipowitschia</taxon>
    </lineage>
</organism>